<keyword evidence="2" id="KW-1185">Reference proteome</keyword>
<accession>A0ABS4YK91</accession>
<gene>
    <name evidence="1" type="ORF">JOF44_002072</name>
</gene>
<dbReference type="EMBL" id="JAGIOC010000001">
    <property type="protein sequence ID" value="MBP2409169.1"/>
    <property type="molecule type" value="Genomic_DNA"/>
</dbReference>
<comment type="caution">
    <text evidence="1">The sequence shown here is derived from an EMBL/GenBank/DDBJ whole genome shotgun (WGS) entry which is preliminary data.</text>
</comment>
<protein>
    <recommendedName>
        <fullName evidence="3">Transposase</fullName>
    </recommendedName>
</protein>
<name>A0ABS4YK91_9MICO</name>
<evidence type="ECO:0008006" key="3">
    <source>
        <dbReference type="Google" id="ProtNLM"/>
    </source>
</evidence>
<proteinExistence type="predicted"/>
<evidence type="ECO:0000313" key="1">
    <source>
        <dbReference type="EMBL" id="MBP2409169.1"/>
    </source>
</evidence>
<organism evidence="1 2">
    <name type="scientific">Brachybacterium fresconis</name>
    <dbReference type="NCBI Taxonomy" id="173363"/>
    <lineage>
        <taxon>Bacteria</taxon>
        <taxon>Bacillati</taxon>
        <taxon>Actinomycetota</taxon>
        <taxon>Actinomycetes</taxon>
        <taxon>Micrococcales</taxon>
        <taxon>Dermabacteraceae</taxon>
        <taxon>Brachybacterium</taxon>
    </lineage>
</organism>
<reference evidence="1 2" key="1">
    <citation type="submission" date="2021-03" db="EMBL/GenBank/DDBJ databases">
        <title>Sequencing the genomes of 1000 actinobacteria strains.</title>
        <authorList>
            <person name="Klenk H.-P."/>
        </authorList>
    </citation>
    <scope>NUCLEOTIDE SEQUENCE [LARGE SCALE GENOMIC DNA]</scope>
    <source>
        <strain evidence="1 2">DSM 14564</strain>
    </source>
</reference>
<dbReference type="Proteomes" id="UP000698222">
    <property type="component" value="Unassembled WGS sequence"/>
</dbReference>
<dbReference type="RefSeq" id="WP_209890702.1">
    <property type="nucleotide sequence ID" value="NZ_BAAAJV010000018.1"/>
</dbReference>
<evidence type="ECO:0000313" key="2">
    <source>
        <dbReference type="Proteomes" id="UP000698222"/>
    </source>
</evidence>
<sequence>MGEQIPLGRFIGLAGLPWEQIQQLLDHVDGPWAIGARRRCAQRRFQ</sequence>